<evidence type="ECO:0000256" key="12">
    <source>
        <dbReference type="ARBA" id="ARBA00023239"/>
    </source>
</evidence>
<evidence type="ECO:0000256" key="1">
    <source>
        <dbReference type="ARBA" id="ARBA00004141"/>
    </source>
</evidence>
<organism evidence="15 16">
    <name type="scientific">Kuraishia capsulata CBS 1993</name>
    <dbReference type="NCBI Taxonomy" id="1382522"/>
    <lineage>
        <taxon>Eukaryota</taxon>
        <taxon>Fungi</taxon>
        <taxon>Dikarya</taxon>
        <taxon>Ascomycota</taxon>
        <taxon>Saccharomycotina</taxon>
        <taxon>Pichiomycetes</taxon>
        <taxon>Pichiales</taxon>
        <taxon>Pichiaceae</taxon>
        <taxon>Kuraishia</taxon>
    </lineage>
</organism>
<evidence type="ECO:0000256" key="3">
    <source>
        <dbReference type="ARBA" id="ARBA00007811"/>
    </source>
</evidence>
<feature type="transmembrane region" description="Helical" evidence="14">
    <location>
        <begin position="113"/>
        <end position="133"/>
    </location>
</feature>
<comment type="subcellular location">
    <subcellularLocation>
        <location evidence="14">Endoplasmic reticulum membrane</location>
        <topology evidence="14">Multi-pass membrane protein</topology>
    </subcellularLocation>
    <subcellularLocation>
        <location evidence="1">Membrane</location>
        <topology evidence="1">Multi-pass membrane protein</topology>
    </subcellularLocation>
</comment>
<evidence type="ECO:0000256" key="13">
    <source>
        <dbReference type="ARBA" id="ARBA00036671"/>
    </source>
</evidence>
<evidence type="ECO:0000256" key="9">
    <source>
        <dbReference type="ARBA" id="ARBA00023098"/>
    </source>
</evidence>
<evidence type="ECO:0000256" key="11">
    <source>
        <dbReference type="ARBA" id="ARBA00023160"/>
    </source>
</evidence>
<dbReference type="HOGENOM" id="CLU_1210156_0_0_1"/>
<dbReference type="InterPro" id="IPR007482">
    <property type="entry name" value="Tyr_Pase-like_PTPLA"/>
</dbReference>
<dbReference type="Proteomes" id="UP000019384">
    <property type="component" value="Unassembled WGS sequence"/>
</dbReference>
<dbReference type="RefSeq" id="XP_022461296.1">
    <property type="nucleotide sequence ID" value="XM_022600479.1"/>
</dbReference>
<proteinExistence type="inferred from homology"/>
<evidence type="ECO:0000313" key="16">
    <source>
        <dbReference type="Proteomes" id="UP000019384"/>
    </source>
</evidence>
<evidence type="ECO:0000256" key="6">
    <source>
        <dbReference type="ARBA" id="ARBA00022692"/>
    </source>
</evidence>
<dbReference type="GeneID" id="34522684"/>
<gene>
    <name evidence="15" type="ORF">KUCA_T00005297001</name>
</gene>
<dbReference type="Pfam" id="PF04387">
    <property type="entry name" value="PTPLA"/>
    <property type="match status" value="1"/>
</dbReference>
<protein>
    <recommendedName>
        <fullName evidence="4 14">Very-long-chain (3R)-3-hydroxyacyl-CoA dehydratase</fullName>
        <ecNumber evidence="4 14">4.2.1.134</ecNumber>
    </recommendedName>
</protein>
<keyword evidence="8 14" id="KW-1133">Transmembrane helix</keyword>
<accession>W6MRH2</accession>
<feature type="transmembrane region" description="Helical" evidence="14">
    <location>
        <begin position="154"/>
        <end position="175"/>
    </location>
</feature>
<dbReference type="UniPathway" id="UPA00094"/>
<evidence type="ECO:0000256" key="2">
    <source>
        <dbReference type="ARBA" id="ARBA00005194"/>
    </source>
</evidence>
<dbReference type="GO" id="GO:0030148">
    <property type="term" value="P:sphingolipid biosynthetic process"/>
    <property type="evidence" value="ECO:0007669"/>
    <property type="project" value="TreeGrafter"/>
</dbReference>
<evidence type="ECO:0000256" key="14">
    <source>
        <dbReference type="RuleBase" id="RU363109"/>
    </source>
</evidence>
<sequence>MSRIFPRHSNLQKYLLLTNGLSAFLWLAVLMRLLVLFPLVGTRFLPGGIADFFLAMQFLIVIELANYFVIFRKPNVRTRTPSLVNLALGTFTRAIVSYGTIWKYPRVARNNAFALLIASESISETIRYAYVVYKVRTFGLVSTPIRYLKSFSTMIMFPVRVLCEMALLFVALPYADHDNPTFASFLRILLLLYVPTLYVVYSSTFRSGRSSHQKES</sequence>
<evidence type="ECO:0000256" key="10">
    <source>
        <dbReference type="ARBA" id="ARBA00023136"/>
    </source>
</evidence>
<dbReference type="EC" id="4.2.1.134" evidence="4 14"/>
<keyword evidence="9 14" id="KW-0443">Lipid metabolism</keyword>
<evidence type="ECO:0000256" key="4">
    <source>
        <dbReference type="ARBA" id="ARBA00013122"/>
    </source>
</evidence>
<feature type="transmembrane region" description="Helical" evidence="14">
    <location>
        <begin position="83"/>
        <end position="101"/>
    </location>
</feature>
<comment type="catalytic activity">
    <reaction evidence="13 14">
        <text>a very-long-chain (3R)-3-hydroxyacyl-CoA = a very-long-chain (2E)-enoyl-CoA + H2O</text>
        <dbReference type="Rhea" id="RHEA:45812"/>
        <dbReference type="ChEBI" id="CHEBI:15377"/>
        <dbReference type="ChEBI" id="CHEBI:83728"/>
        <dbReference type="ChEBI" id="CHEBI:85440"/>
        <dbReference type="EC" id="4.2.1.134"/>
    </reaction>
</comment>
<keyword evidence="6 14" id="KW-0812">Transmembrane</keyword>
<comment type="pathway">
    <text evidence="2 14">Lipid metabolism; fatty acid biosynthesis.</text>
</comment>
<feature type="transmembrane region" description="Helical" evidence="14">
    <location>
        <begin position="52"/>
        <end position="71"/>
    </location>
</feature>
<keyword evidence="11 14" id="KW-0275">Fatty acid biosynthesis</keyword>
<feature type="transmembrane region" description="Helical" evidence="14">
    <location>
        <begin position="21"/>
        <end position="40"/>
    </location>
</feature>
<feature type="transmembrane region" description="Helical" evidence="14">
    <location>
        <begin position="181"/>
        <end position="201"/>
    </location>
</feature>
<keyword evidence="10 14" id="KW-0472">Membrane</keyword>
<evidence type="ECO:0000256" key="7">
    <source>
        <dbReference type="ARBA" id="ARBA00022832"/>
    </source>
</evidence>
<dbReference type="STRING" id="1382522.W6MRH2"/>
<comment type="function">
    <text evidence="14">Catalyzes the third of the four reactions of the long-chain fatty acids elongation cycle. This endoplasmic reticulum-bound enzymatic process, allows the addition of two carbons to the chain of long- and very long-chain fatty acids/VLCFAs per cycle. This enzyme catalyzes the dehydration of the 3-hydroxyacyl-CoA intermediate into trans-2,3-enoyl-CoA, within each cycle of fatty acid elongation. Thereby, it participates to the production of VLCFAs of different chain lengths that are involved in multiple biological processes as precursors of membrane lipids and lipid mediators.</text>
</comment>
<keyword evidence="5 14" id="KW-0444">Lipid biosynthesis</keyword>
<dbReference type="OrthoDB" id="46988at2759"/>
<name>W6MRH2_9ASCO</name>
<keyword evidence="7 14" id="KW-0276">Fatty acid metabolism</keyword>
<dbReference type="AlphaFoldDB" id="W6MRH2"/>
<evidence type="ECO:0000256" key="8">
    <source>
        <dbReference type="ARBA" id="ARBA00022989"/>
    </source>
</evidence>
<dbReference type="GO" id="GO:0005789">
    <property type="term" value="C:endoplasmic reticulum membrane"/>
    <property type="evidence" value="ECO:0007669"/>
    <property type="project" value="UniProtKB-SubCell"/>
</dbReference>
<evidence type="ECO:0000256" key="5">
    <source>
        <dbReference type="ARBA" id="ARBA00022516"/>
    </source>
</evidence>
<dbReference type="GO" id="GO:0042761">
    <property type="term" value="P:very long-chain fatty acid biosynthetic process"/>
    <property type="evidence" value="ECO:0007669"/>
    <property type="project" value="TreeGrafter"/>
</dbReference>
<dbReference type="GO" id="GO:0102158">
    <property type="term" value="F:very-long-chain (3R)-3-hydroxyacyl-CoA dehydratase activity"/>
    <property type="evidence" value="ECO:0007669"/>
    <property type="project" value="UniProtKB-EC"/>
</dbReference>
<comment type="similarity">
    <text evidence="3 14">Belongs to the very long-chain fatty acids dehydratase HACD family.</text>
</comment>
<reference evidence="15" key="1">
    <citation type="submission" date="2013-12" db="EMBL/GenBank/DDBJ databases">
        <authorList>
            <person name="Genoscope - CEA"/>
        </authorList>
    </citation>
    <scope>NUCLEOTIDE SEQUENCE</scope>
    <source>
        <strain evidence="15">CBS 1993</strain>
    </source>
</reference>
<keyword evidence="14" id="KW-0256">Endoplasmic reticulum</keyword>
<keyword evidence="16" id="KW-1185">Reference proteome</keyword>
<dbReference type="PANTHER" id="PTHR11035">
    <property type="entry name" value="VERY-LONG-CHAIN (3R)-3-HYDROXYACYL-COA DEHYDRATASE"/>
    <property type="match status" value="1"/>
</dbReference>
<dbReference type="PANTHER" id="PTHR11035:SF3">
    <property type="entry name" value="VERY-LONG-CHAIN (3R)-3-HYDROXYACYL-COA DEHYDRATASE"/>
    <property type="match status" value="1"/>
</dbReference>
<evidence type="ECO:0000313" key="15">
    <source>
        <dbReference type="EMBL" id="CDK29309.1"/>
    </source>
</evidence>
<dbReference type="EMBL" id="HG793130">
    <property type="protein sequence ID" value="CDK29309.1"/>
    <property type="molecule type" value="Genomic_DNA"/>
</dbReference>
<dbReference type="GO" id="GO:0030497">
    <property type="term" value="P:fatty acid elongation"/>
    <property type="evidence" value="ECO:0007669"/>
    <property type="project" value="TreeGrafter"/>
</dbReference>
<reference evidence="15" key="2">
    <citation type="submission" date="2014-02" db="EMBL/GenBank/DDBJ databases">
        <title>Complete DNA sequence of /Kuraishia capsulata/ illustrates novel genomic features among budding yeasts (/Saccharomycotina/).</title>
        <authorList>
            <person name="Morales L."/>
            <person name="Noel B."/>
            <person name="Porcel B."/>
            <person name="Marcet-Houben M."/>
            <person name="Hullo M-F."/>
            <person name="Sacerdot C."/>
            <person name="Tekaia F."/>
            <person name="Leh-Louis V."/>
            <person name="Despons L."/>
            <person name="Khanna V."/>
            <person name="Aury J-M."/>
            <person name="Barbe V."/>
            <person name="Couloux A."/>
            <person name="Labadie K."/>
            <person name="Pelletier E."/>
            <person name="Souciet J-L."/>
            <person name="Boekhout T."/>
            <person name="Gabaldon T."/>
            <person name="Wincker P."/>
            <person name="Dujon B."/>
        </authorList>
    </citation>
    <scope>NUCLEOTIDE SEQUENCE</scope>
    <source>
        <strain evidence="15">CBS 1993</strain>
    </source>
</reference>
<keyword evidence="12 14" id="KW-0456">Lyase</keyword>